<sequence>MQEPTRQGAKLVKRRPTGSPSPTRGRLSSANPYPGETPAVPPLNPSEASGSYSCVAYSTMPEDKDKKSKWRLSNPFHSKDKDKDKERKDNRDSLGDSAYASSEPNNNSRSDTYQDSRTGNVVTTTQDFTGHPPIPNRSNMRHRVELDSVSPGVEHANPLASPVSPGSPTRANFSYPARTPPPGVPRKIPSQDFAPQQSLAGQPSNPQYSQYPTQPQGQPPMHQNQLNQQQSQQQPSYGFPSGPHPAPLRPGHIPESSQNPQKPSTLANLKTAAAGIHGAGETLRGTLNNTVDKRFMKPNSAVHAKNQAAIERGRTEIETGHYVHSQRKPTANAPGPAQAPTENTPYQQRPGGTGISGSRIEPEGRSGSKLGGFIKKVKDGQVNSQRMDGRDGNLQVVNE</sequence>
<keyword evidence="3" id="KW-1185">Reference proteome</keyword>
<evidence type="ECO:0000313" key="3">
    <source>
        <dbReference type="Proteomes" id="UP000799324"/>
    </source>
</evidence>
<gene>
    <name evidence="2" type="ORF">K491DRAFT_596198</name>
</gene>
<feature type="compositionally biased region" description="Polar residues" evidence="1">
    <location>
        <begin position="193"/>
        <end position="216"/>
    </location>
</feature>
<feature type="compositionally biased region" description="Polar residues" evidence="1">
    <location>
        <begin position="99"/>
        <end position="128"/>
    </location>
</feature>
<evidence type="ECO:0000313" key="2">
    <source>
        <dbReference type="EMBL" id="KAF2656851.1"/>
    </source>
</evidence>
<feature type="compositionally biased region" description="Polar residues" evidence="1">
    <location>
        <begin position="255"/>
        <end position="268"/>
    </location>
</feature>
<dbReference type="Proteomes" id="UP000799324">
    <property type="component" value="Unassembled WGS sequence"/>
</dbReference>
<name>A0A6A6TC56_9PLEO</name>
<protein>
    <submittedName>
        <fullName evidence="2">Uncharacterized protein</fullName>
    </submittedName>
</protein>
<feature type="compositionally biased region" description="Low complexity" evidence="1">
    <location>
        <begin position="223"/>
        <end position="234"/>
    </location>
</feature>
<feature type="region of interest" description="Disordered" evidence="1">
    <location>
        <begin position="1"/>
        <end position="285"/>
    </location>
</feature>
<dbReference type="EMBL" id="MU004332">
    <property type="protein sequence ID" value="KAF2656851.1"/>
    <property type="molecule type" value="Genomic_DNA"/>
</dbReference>
<feature type="compositionally biased region" description="Basic and acidic residues" evidence="1">
    <location>
        <begin position="77"/>
        <end position="94"/>
    </location>
</feature>
<feature type="compositionally biased region" description="Polar residues" evidence="1">
    <location>
        <begin position="18"/>
        <end position="31"/>
    </location>
</feature>
<reference evidence="2" key="1">
    <citation type="journal article" date="2020" name="Stud. Mycol.">
        <title>101 Dothideomycetes genomes: a test case for predicting lifestyles and emergence of pathogens.</title>
        <authorList>
            <person name="Haridas S."/>
            <person name="Albert R."/>
            <person name="Binder M."/>
            <person name="Bloem J."/>
            <person name="Labutti K."/>
            <person name="Salamov A."/>
            <person name="Andreopoulos B."/>
            <person name="Baker S."/>
            <person name="Barry K."/>
            <person name="Bills G."/>
            <person name="Bluhm B."/>
            <person name="Cannon C."/>
            <person name="Castanera R."/>
            <person name="Culley D."/>
            <person name="Daum C."/>
            <person name="Ezra D."/>
            <person name="Gonzalez J."/>
            <person name="Henrissat B."/>
            <person name="Kuo A."/>
            <person name="Liang C."/>
            <person name="Lipzen A."/>
            <person name="Lutzoni F."/>
            <person name="Magnuson J."/>
            <person name="Mondo S."/>
            <person name="Nolan M."/>
            <person name="Ohm R."/>
            <person name="Pangilinan J."/>
            <person name="Park H.-J."/>
            <person name="Ramirez L."/>
            <person name="Alfaro M."/>
            <person name="Sun H."/>
            <person name="Tritt A."/>
            <person name="Yoshinaga Y."/>
            <person name="Zwiers L.-H."/>
            <person name="Turgeon B."/>
            <person name="Goodwin S."/>
            <person name="Spatafora J."/>
            <person name="Crous P."/>
            <person name="Grigoriev I."/>
        </authorList>
    </citation>
    <scope>NUCLEOTIDE SEQUENCE</scope>
    <source>
        <strain evidence="2">CBS 122681</strain>
    </source>
</reference>
<evidence type="ECO:0000256" key="1">
    <source>
        <dbReference type="SAM" id="MobiDB-lite"/>
    </source>
</evidence>
<dbReference type="OrthoDB" id="4779541at2759"/>
<feature type="region of interest" description="Disordered" evidence="1">
    <location>
        <begin position="319"/>
        <end position="399"/>
    </location>
</feature>
<organism evidence="2 3">
    <name type="scientific">Lophiostoma macrostomum CBS 122681</name>
    <dbReference type="NCBI Taxonomy" id="1314788"/>
    <lineage>
        <taxon>Eukaryota</taxon>
        <taxon>Fungi</taxon>
        <taxon>Dikarya</taxon>
        <taxon>Ascomycota</taxon>
        <taxon>Pezizomycotina</taxon>
        <taxon>Dothideomycetes</taxon>
        <taxon>Pleosporomycetidae</taxon>
        <taxon>Pleosporales</taxon>
        <taxon>Lophiostomataceae</taxon>
        <taxon>Lophiostoma</taxon>
    </lineage>
</organism>
<proteinExistence type="predicted"/>
<accession>A0A6A6TC56</accession>
<dbReference type="AlphaFoldDB" id="A0A6A6TC56"/>